<evidence type="ECO:0000256" key="5">
    <source>
        <dbReference type="SAM" id="MobiDB-lite"/>
    </source>
</evidence>
<feature type="compositionally biased region" description="Basic and acidic residues" evidence="5">
    <location>
        <begin position="91"/>
        <end position="102"/>
    </location>
</feature>
<dbReference type="CDD" id="cd13970">
    <property type="entry name" value="ABC1_ADCK3"/>
    <property type="match status" value="1"/>
</dbReference>
<gene>
    <name evidence="7" type="ORF">MSP1401_LOCUS10600</name>
</gene>
<dbReference type="EMBL" id="HBEN01012737">
    <property type="protein sequence ID" value="CAD8448409.1"/>
    <property type="molecule type" value="Transcribed_RNA"/>
</dbReference>
<dbReference type="InterPro" id="IPR004147">
    <property type="entry name" value="ABC1_dom"/>
</dbReference>
<feature type="compositionally biased region" description="Low complexity" evidence="5">
    <location>
        <begin position="196"/>
        <end position="206"/>
    </location>
</feature>
<keyword evidence="2" id="KW-0808">Transferase</keyword>
<evidence type="ECO:0000313" key="7">
    <source>
        <dbReference type="EMBL" id="CAD8448409.1"/>
    </source>
</evidence>
<evidence type="ECO:0000256" key="4">
    <source>
        <dbReference type="ARBA" id="ARBA00022840"/>
    </source>
</evidence>
<dbReference type="GO" id="GO:0006744">
    <property type="term" value="P:ubiquinone biosynthetic process"/>
    <property type="evidence" value="ECO:0007669"/>
    <property type="project" value="TreeGrafter"/>
</dbReference>
<feature type="region of interest" description="Disordered" evidence="5">
    <location>
        <begin position="164"/>
        <end position="214"/>
    </location>
</feature>
<dbReference type="PANTHER" id="PTHR43851:SF3">
    <property type="entry name" value="COENZYME Q8"/>
    <property type="match status" value="1"/>
</dbReference>
<feature type="region of interest" description="Disordered" evidence="5">
    <location>
        <begin position="45"/>
        <end position="135"/>
    </location>
</feature>
<feature type="compositionally biased region" description="Basic and acidic residues" evidence="5">
    <location>
        <begin position="50"/>
        <end position="67"/>
    </location>
</feature>
<keyword evidence="3" id="KW-0547">Nucleotide-binding</keyword>
<comment type="similarity">
    <text evidence="1">Belongs to the protein kinase superfamily. ADCK protein kinase family.</text>
</comment>
<name>A0A7S0GY63_MICPS</name>
<keyword evidence="4" id="KW-0067">ATP-binding</keyword>
<evidence type="ECO:0000256" key="1">
    <source>
        <dbReference type="ARBA" id="ARBA00009670"/>
    </source>
</evidence>
<dbReference type="InterPro" id="IPR034646">
    <property type="entry name" value="ADCK3_dom"/>
</dbReference>
<proteinExistence type="inferred from homology"/>
<protein>
    <recommendedName>
        <fullName evidence="6">ABC1 atypical kinase-like domain-containing protein</fullName>
    </recommendedName>
</protein>
<sequence length="670" mass="72302">MSDRASALAQLARGALGVALSAAATRGPLASKEMKAVAEMVLTRGVARRAARERASSRAAQETRDSARPIASASRHPSAAYAPAASLTDATDAKVERADDALMPRMAPASTSASAETDSRDATSKTKVRRREVAVPSSPLARVMGFGQLAAGLAAGTVAESARRAWRGAGGQTTGDVEKSSRRSSSPNSTRGEDPTQTSTSSAFSSSEDRVGSEDTSLLAGDSVFLTEANAERLAVALCRMRGAALKLGQMLSIQDESVVPPAIAKALERVREGADVMPASQLMEAIELHLGKNWRAPNGSIQDGGNVEVIAFSNEPLAAASIGQVHRATVRRLVRDANSGEKKNTFEDVEVCMKIQYPGVARSIHSDIDNLVRLVRMTDLLPRGLYVEHAVATAKEELTLECDYEYELRSQEKMRALLEGDPAWSAPATVPEFSSRGVLTTAFAPGIAIDKVASLSQSERDYVGTQLLRITLRELFEFRFMQSDPNFANFLYCPESRSLTMIDFGAAKAYPKPFVDEYLKMVVACAERDRVGVLESSIKLGFLTGEEAGVLKDAHCEAGFQVGRPFQESDEGIYDFTKNRDMTRRVAGLGKVMLKHRLTPPPAEAYSLHRKLSGSFLACMRLGARVPARALLMDAYAKYDFSNREDEDEKTTTTRGNDLTNAEFDAVAA</sequence>
<dbReference type="AlphaFoldDB" id="A0A7S0GY63"/>
<dbReference type="Pfam" id="PF03109">
    <property type="entry name" value="ABC1"/>
    <property type="match status" value="1"/>
</dbReference>
<evidence type="ECO:0000259" key="6">
    <source>
        <dbReference type="Pfam" id="PF03109"/>
    </source>
</evidence>
<dbReference type="GO" id="GO:0016740">
    <property type="term" value="F:transferase activity"/>
    <property type="evidence" value="ECO:0007669"/>
    <property type="project" value="UniProtKB-KW"/>
</dbReference>
<dbReference type="GO" id="GO:0005524">
    <property type="term" value="F:ATP binding"/>
    <property type="evidence" value="ECO:0007669"/>
    <property type="project" value="UniProtKB-KW"/>
</dbReference>
<accession>A0A7S0GY63</accession>
<dbReference type="InterPro" id="IPR051409">
    <property type="entry name" value="Atypical_kinase_ADCK"/>
</dbReference>
<dbReference type="PANTHER" id="PTHR43851">
    <property type="match status" value="1"/>
</dbReference>
<feature type="domain" description="ABC1 atypical kinase-like" evidence="6">
    <location>
        <begin position="312"/>
        <end position="537"/>
    </location>
</feature>
<evidence type="ECO:0000256" key="3">
    <source>
        <dbReference type="ARBA" id="ARBA00022741"/>
    </source>
</evidence>
<reference evidence="7" key="1">
    <citation type="submission" date="2021-01" db="EMBL/GenBank/DDBJ databases">
        <authorList>
            <person name="Corre E."/>
            <person name="Pelletier E."/>
            <person name="Niang G."/>
            <person name="Scheremetjew M."/>
            <person name="Finn R."/>
            <person name="Kale V."/>
            <person name="Holt S."/>
            <person name="Cochrane G."/>
            <person name="Meng A."/>
            <person name="Brown T."/>
            <person name="Cohen L."/>
        </authorList>
    </citation>
    <scope>NUCLEOTIDE SEQUENCE</scope>
    <source>
        <strain evidence="7">CCAC1681</strain>
    </source>
</reference>
<evidence type="ECO:0000256" key="2">
    <source>
        <dbReference type="ARBA" id="ARBA00022679"/>
    </source>
</evidence>
<organism evidence="7">
    <name type="scientific">Micromonas pusilla</name>
    <name type="common">Picoplanktonic green alga</name>
    <name type="synonym">Chromulina pusilla</name>
    <dbReference type="NCBI Taxonomy" id="38833"/>
    <lineage>
        <taxon>Eukaryota</taxon>
        <taxon>Viridiplantae</taxon>
        <taxon>Chlorophyta</taxon>
        <taxon>Mamiellophyceae</taxon>
        <taxon>Mamiellales</taxon>
        <taxon>Mamiellaceae</taxon>
        <taxon>Micromonas</taxon>
    </lineage>
</organism>